<dbReference type="STRING" id="640635.SAMN04489806_3215"/>
<dbReference type="InterPro" id="IPR039422">
    <property type="entry name" value="MarR/SlyA-like"/>
</dbReference>
<proteinExistence type="predicted"/>
<reference evidence="5 6" key="1">
    <citation type="submission" date="2016-10" db="EMBL/GenBank/DDBJ databases">
        <authorList>
            <person name="de Groot N.N."/>
        </authorList>
    </citation>
    <scope>NUCLEOTIDE SEQUENCE [LARGE SCALE GENOMIC DNA]</scope>
    <source>
        <strain evidence="5 6">DSM 21799</strain>
    </source>
</reference>
<dbReference type="Proteomes" id="UP000199183">
    <property type="component" value="Unassembled WGS sequence"/>
</dbReference>
<keyword evidence="1" id="KW-0805">Transcription regulation</keyword>
<evidence type="ECO:0000256" key="2">
    <source>
        <dbReference type="ARBA" id="ARBA00023125"/>
    </source>
</evidence>
<organism evidence="5 6">
    <name type="scientific">Paramicrobacterium humi</name>
    <dbReference type="NCBI Taxonomy" id="640635"/>
    <lineage>
        <taxon>Bacteria</taxon>
        <taxon>Bacillati</taxon>
        <taxon>Actinomycetota</taxon>
        <taxon>Actinomycetes</taxon>
        <taxon>Micrococcales</taxon>
        <taxon>Microbacteriaceae</taxon>
        <taxon>Paramicrobacterium</taxon>
    </lineage>
</organism>
<keyword evidence="6" id="KW-1185">Reference proteome</keyword>
<dbReference type="Gene3D" id="1.10.10.10">
    <property type="entry name" value="Winged helix-like DNA-binding domain superfamily/Winged helix DNA-binding domain"/>
    <property type="match status" value="1"/>
</dbReference>
<dbReference type="PRINTS" id="PR00598">
    <property type="entry name" value="HTHMARR"/>
</dbReference>
<dbReference type="Pfam" id="PF01047">
    <property type="entry name" value="MarR"/>
    <property type="match status" value="1"/>
</dbReference>
<dbReference type="GO" id="GO:0006950">
    <property type="term" value="P:response to stress"/>
    <property type="evidence" value="ECO:0007669"/>
    <property type="project" value="TreeGrafter"/>
</dbReference>
<evidence type="ECO:0000313" key="6">
    <source>
        <dbReference type="Proteomes" id="UP000199183"/>
    </source>
</evidence>
<name>A0A1H4THB9_9MICO</name>
<accession>A0A1H4THB9</accession>
<evidence type="ECO:0000256" key="3">
    <source>
        <dbReference type="ARBA" id="ARBA00023163"/>
    </source>
</evidence>
<feature type="domain" description="HTH marR-type" evidence="4">
    <location>
        <begin position="13"/>
        <end position="151"/>
    </location>
</feature>
<protein>
    <submittedName>
        <fullName evidence="5">DNA-binding transcriptional regulator, MarR family</fullName>
    </submittedName>
</protein>
<dbReference type="InterPro" id="IPR000835">
    <property type="entry name" value="HTH_MarR-typ"/>
</dbReference>
<dbReference type="EMBL" id="FNRY01000002">
    <property type="protein sequence ID" value="SEC55923.1"/>
    <property type="molecule type" value="Genomic_DNA"/>
</dbReference>
<dbReference type="SMART" id="SM00347">
    <property type="entry name" value="HTH_MARR"/>
    <property type="match status" value="1"/>
</dbReference>
<sequence length="181" mass="19403">MELASAPLLRGRGADFSVALQALVTSMNSTAVREAILVQSGFPLPGDMPAFLLLNQLIYRTVARPTDMADAIGTGRSNVSKIVRRLEVAGLVGRMPDPEDGRQSIVGLTAAGREVAERIVAVSSSAYDVIFEDWADTDFEQLEALVVRLVANIDDRLDHAIERTSGVRLPRPVSADSTSAV</sequence>
<evidence type="ECO:0000256" key="1">
    <source>
        <dbReference type="ARBA" id="ARBA00023015"/>
    </source>
</evidence>
<dbReference type="PANTHER" id="PTHR33164:SF57">
    <property type="entry name" value="MARR-FAMILY TRANSCRIPTIONAL REGULATOR"/>
    <property type="match status" value="1"/>
</dbReference>
<dbReference type="PANTHER" id="PTHR33164">
    <property type="entry name" value="TRANSCRIPTIONAL REGULATOR, MARR FAMILY"/>
    <property type="match status" value="1"/>
</dbReference>
<dbReference type="InterPro" id="IPR036390">
    <property type="entry name" value="WH_DNA-bd_sf"/>
</dbReference>
<keyword evidence="3" id="KW-0804">Transcription</keyword>
<dbReference type="InterPro" id="IPR023187">
    <property type="entry name" value="Tscrpt_reg_MarR-type_CS"/>
</dbReference>
<keyword evidence="2 5" id="KW-0238">DNA-binding</keyword>
<dbReference type="GO" id="GO:0003700">
    <property type="term" value="F:DNA-binding transcription factor activity"/>
    <property type="evidence" value="ECO:0007669"/>
    <property type="project" value="InterPro"/>
</dbReference>
<dbReference type="GO" id="GO:0003677">
    <property type="term" value="F:DNA binding"/>
    <property type="evidence" value="ECO:0007669"/>
    <property type="project" value="UniProtKB-KW"/>
</dbReference>
<evidence type="ECO:0000259" key="4">
    <source>
        <dbReference type="PROSITE" id="PS50995"/>
    </source>
</evidence>
<dbReference type="SUPFAM" id="SSF46785">
    <property type="entry name" value="Winged helix' DNA-binding domain"/>
    <property type="match status" value="1"/>
</dbReference>
<gene>
    <name evidence="5" type="ORF">SAMN04489806_3215</name>
</gene>
<dbReference type="PROSITE" id="PS50995">
    <property type="entry name" value="HTH_MARR_2"/>
    <property type="match status" value="1"/>
</dbReference>
<dbReference type="AlphaFoldDB" id="A0A1H4THB9"/>
<dbReference type="InterPro" id="IPR036388">
    <property type="entry name" value="WH-like_DNA-bd_sf"/>
</dbReference>
<evidence type="ECO:0000313" key="5">
    <source>
        <dbReference type="EMBL" id="SEC55923.1"/>
    </source>
</evidence>
<dbReference type="PROSITE" id="PS01117">
    <property type="entry name" value="HTH_MARR_1"/>
    <property type="match status" value="1"/>
</dbReference>